<organism evidence="8 9">
    <name type="scientific">Aquimonas voraii</name>
    <dbReference type="NCBI Taxonomy" id="265719"/>
    <lineage>
        <taxon>Bacteria</taxon>
        <taxon>Pseudomonadati</taxon>
        <taxon>Pseudomonadota</taxon>
        <taxon>Gammaproteobacteria</taxon>
        <taxon>Lysobacterales</taxon>
        <taxon>Lysobacteraceae</taxon>
        <taxon>Aquimonas</taxon>
    </lineage>
</organism>
<evidence type="ECO:0000256" key="6">
    <source>
        <dbReference type="ARBA" id="ARBA00048791"/>
    </source>
</evidence>
<keyword evidence="9" id="KW-1185">Reference proteome</keyword>
<dbReference type="PANTHER" id="PTHR10889">
    <property type="entry name" value="DEOXYRIBOSE-PHOSPHATE ALDOLASE"/>
    <property type="match status" value="1"/>
</dbReference>
<dbReference type="SMART" id="SM01133">
    <property type="entry name" value="DeoC"/>
    <property type="match status" value="1"/>
</dbReference>
<evidence type="ECO:0000256" key="7">
    <source>
        <dbReference type="NCBIfam" id="TIGR00126"/>
    </source>
</evidence>
<protein>
    <recommendedName>
        <fullName evidence="3 7">Deoxyribose-phosphate aldolase</fullName>
        <ecNumber evidence="3 7">4.1.2.4</ecNumber>
    </recommendedName>
</protein>
<dbReference type="RefSeq" id="WP_091240996.1">
    <property type="nucleotide sequence ID" value="NZ_FNAG01000003.1"/>
</dbReference>
<dbReference type="AlphaFoldDB" id="A0A1G6VDA3"/>
<comment type="similarity">
    <text evidence="2">Belongs to the DeoC/FbaB aldolase family. DeoC type 2 subfamily.</text>
</comment>
<dbReference type="InterPro" id="IPR002915">
    <property type="entry name" value="DeoC/FbaB/LacD_aldolase"/>
</dbReference>
<dbReference type="STRING" id="265719.SAMN04488509_10325"/>
<dbReference type="InterPro" id="IPR011343">
    <property type="entry name" value="DeoC"/>
</dbReference>
<name>A0A1G6VDA3_9GAMM</name>
<evidence type="ECO:0000256" key="1">
    <source>
        <dbReference type="ARBA" id="ARBA00004816"/>
    </source>
</evidence>
<evidence type="ECO:0000256" key="4">
    <source>
        <dbReference type="ARBA" id="ARBA00023239"/>
    </source>
</evidence>
<dbReference type="SUPFAM" id="SSF51569">
    <property type="entry name" value="Aldolase"/>
    <property type="match status" value="1"/>
</dbReference>
<proteinExistence type="inferred from homology"/>
<dbReference type="EC" id="4.1.2.4" evidence="3 7"/>
<dbReference type="GO" id="GO:0009264">
    <property type="term" value="P:deoxyribonucleotide catabolic process"/>
    <property type="evidence" value="ECO:0007669"/>
    <property type="project" value="UniProtKB-UniRule"/>
</dbReference>
<dbReference type="GO" id="GO:0005737">
    <property type="term" value="C:cytoplasm"/>
    <property type="evidence" value="ECO:0007669"/>
    <property type="project" value="InterPro"/>
</dbReference>
<evidence type="ECO:0000313" key="9">
    <source>
        <dbReference type="Proteomes" id="UP000199603"/>
    </source>
</evidence>
<dbReference type="EMBL" id="FNAG01000003">
    <property type="protein sequence ID" value="SDD51690.1"/>
    <property type="molecule type" value="Genomic_DNA"/>
</dbReference>
<dbReference type="GO" id="GO:0016052">
    <property type="term" value="P:carbohydrate catabolic process"/>
    <property type="evidence" value="ECO:0007669"/>
    <property type="project" value="TreeGrafter"/>
</dbReference>
<evidence type="ECO:0000256" key="2">
    <source>
        <dbReference type="ARBA" id="ARBA00009473"/>
    </source>
</evidence>
<gene>
    <name evidence="8" type="ORF">SAMN04488509_10325</name>
</gene>
<comment type="catalytic activity">
    <reaction evidence="6">
        <text>2-deoxy-D-ribose 5-phosphate = D-glyceraldehyde 3-phosphate + acetaldehyde</text>
        <dbReference type="Rhea" id="RHEA:12821"/>
        <dbReference type="ChEBI" id="CHEBI:15343"/>
        <dbReference type="ChEBI" id="CHEBI:59776"/>
        <dbReference type="ChEBI" id="CHEBI:62877"/>
        <dbReference type="EC" id="4.1.2.4"/>
    </reaction>
</comment>
<dbReference type="InterPro" id="IPR013785">
    <property type="entry name" value="Aldolase_TIM"/>
</dbReference>
<dbReference type="PIRSF" id="PIRSF001357">
    <property type="entry name" value="DeoC"/>
    <property type="match status" value="1"/>
</dbReference>
<dbReference type="OrthoDB" id="6579831at2"/>
<evidence type="ECO:0000256" key="3">
    <source>
        <dbReference type="ARBA" id="ARBA00012515"/>
    </source>
</evidence>
<dbReference type="PANTHER" id="PTHR10889:SF3">
    <property type="entry name" value="DEOXYRIBOSE-PHOSPHATE ALDOLASE"/>
    <property type="match status" value="1"/>
</dbReference>
<dbReference type="NCBIfam" id="TIGR00126">
    <property type="entry name" value="deoC"/>
    <property type="match status" value="1"/>
</dbReference>
<comment type="pathway">
    <text evidence="1">Carbohydrate degradation; 2-deoxy-D-ribose 1-phosphate degradation; D-glyceraldehyde 3-phosphate and acetaldehyde from 2-deoxy-alpha-D-ribose 1-phosphate: step 2/2.</text>
</comment>
<dbReference type="GO" id="GO:0004139">
    <property type="term" value="F:deoxyribose-phosphate aldolase activity"/>
    <property type="evidence" value="ECO:0007669"/>
    <property type="project" value="UniProtKB-UniRule"/>
</dbReference>
<dbReference type="Proteomes" id="UP000199603">
    <property type="component" value="Unassembled WGS sequence"/>
</dbReference>
<keyword evidence="4" id="KW-0456">Lyase</keyword>
<keyword evidence="5" id="KW-0704">Schiff base</keyword>
<dbReference type="Pfam" id="PF01791">
    <property type="entry name" value="DeoC"/>
    <property type="match status" value="1"/>
</dbReference>
<accession>A0A1G6VDA3</accession>
<evidence type="ECO:0000256" key="5">
    <source>
        <dbReference type="ARBA" id="ARBA00023270"/>
    </source>
</evidence>
<reference evidence="8 9" key="1">
    <citation type="submission" date="2016-10" db="EMBL/GenBank/DDBJ databases">
        <authorList>
            <person name="de Groot N.N."/>
        </authorList>
    </citation>
    <scope>NUCLEOTIDE SEQUENCE [LARGE SCALE GENOMIC DNA]</scope>
    <source>
        <strain evidence="8 9">DSM 16957</strain>
    </source>
</reference>
<evidence type="ECO:0000313" key="8">
    <source>
        <dbReference type="EMBL" id="SDD51690.1"/>
    </source>
</evidence>
<sequence>MSDPVLTARQLLPLLDLTCLDEDATPAQIAALCARADGPHGRVAAVCVYPEHVQHARSRLPESIAVATVVNFPEGGEDPLRVAREIRRARAVGAQEIDAVLPWQALLQGREGPARQVLRAAREASGGALLKIILESGELAAPDRIVLASELALEAGADFLKTSTGKASVGATLPAAQLMLDTIRRRAAPAGFKAAGGLRSLAQAEPYLRLVERELGEAARGPARLRFGASGLLDQIEAALEGRLPTDTGTY</sequence>
<dbReference type="Gene3D" id="3.20.20.70">
    <property type="entry name" value="Aldolase class I"/>
    <property type="match status" value="1"/>
</dbReference>